<dbReference type="PROSITE" id="PS50921">
    <property type="entry name" value="ANTAR"/>
    <property type="match status" value="1"/>
</dbReference>
<dbReference type="InterPro" id="IPR029016">
    <property type="entry name" value="GAF-like_dom_sf"/>
</dbReference>
<dbReference type="Gene3D" id="3.30.450.40">
    <property type="match status" value="1"/>
</dbReference>
<keyword evidence="5" id="KW-1185">Reference proteome</keyword>
<reference evidence="4 5" key="1">
    <citation type="submission" date="2024-09" db="EMBL/GenBank/DDBJ databases">
        <authorList>
            <person name="Lee S.D."/>
        </authorList>
    </citation>
    <scope>NUCLEOTIDE SEQUENCE [LARGE SCALE GENOMIC DNA]</scope>
    <source>
        <strain evidence="4 5">N1-5</strain>
    </source>
</reference>
<evidence type="ECO:0000313" key="4">
    <source>
        <dbReference type="EMBL" id="MFC1402088.1"/>
    </source>
</evidence>
<dbReference type="SMART" id="SM01012">
    <property type="entry name" value="ANTAR"/>
    <property type="match status" value="1"/>
</dbReference>
<dbReference type="Pfam" id="PF03861">
    <property type="entry name" value="ANTAR"/>
    <property type="match status" value="1"/>
</dbReference>
<proteinExistence type="predicted"/>
<dbReference type="InterPro" id="IPR011006">
    <property type="entry name" value="CheY-like_superfamily"/>
</dbReference>
<organism evidence="4 5">
    <name type="scientific">Streptacidiphilus cavernicola</name>
    <dbReference type="NCBI Taxonomy" id="3342716"/>
    <lineage>
        <taxon>Bacteria</taxon>
        <taxon>Bacillati</taxon>
        <taxon>Actinomycetota</taxon>
        <taxon>Actinomycetes</taxon>
        <taxon>Kitasatosporales</taxon>
        <taxon>Streptomycetaceae</taxon>
        <taxon>Streptacidiphilus</taxon>
    </lineage>
</organism>
<sequence>MSIQWMRTAVELTSGVAGNPSEPQVLQSLCDHCVELLGTVTACAVLLADGDGRRLRIATDTKSEEWLADPLRRSTPPDRWLEFLRSAEDVCTVDLRAAGAVWPDLAPGAAVHGAVLAVLLTLRQESRPVGVLQLLCTATGPTATELELTQSLADVVMVHLARARLLRESTETAEQLRHALYSRVVIEQAKGMLAERWDIDTDLAFQCLRGYARERRMPLHDLARDLVERRLPGIEPTPPG</sequence>
<feature type="domain" description="ANTAR" evidence="3">
    <location>
        <begin position="166"/>
        <end position="227"/>
    </location>
</feature>
<keyword evidence="2" id="KW-0804">Transcription</keyword>
<dbReference type="SUPFAM" id="SSF55781">
    <property type="entry name" value="GAF domain-like"/>
    <property type="match status" value="1"/>
</dbReference>
<evidence type="ECO:0000256" key="2">
    <source>
        <dbReference type="ARBA" id="ARBA00023163"/>
    </source>
</evidence>
<evidence type="ECO:0000256" key="1">
    <source>
        <dbReference type="ARBA" id="ARBA00023015"/>
    </source>
</evidence>
<name>A0ABV6UKV2_9ACTN</name>
<dbReference type="InterPro" id="IPR036388">
    <property type="entry name" value="WH-like_DNA-bd_sf"/>
</dbReference>
<evidence type="ECO:0000259" key="3">
    <source>
        <dbReference type="PROSITE" id="PS50921"/>
    </source>
</evidence>
<dbReference type="InterPro" id="IPR005561">
    <property type="entry name" value="ANTAR"/>
</dbReference>
<dbReference type="InterPro" id="IPR012074">
    <property type="entry name" value="GAF_ANTAR"/>
</dbReference>
<dbReference type="SUPFAM" id="SSF52172">
    <property type="entry name" value="CheY-like"/>
    <property type="match status" value="1"/>
</dbReference>
<evidence type="ECO:0000313" key="5">
    <source>
        <dbReference type="Proteomes" id="UP001592528"/>
    </source>
</evidence>
<keyword evidence="1" id="KW-0805">Transcription regulation</keyword>
<comment type="caution">
    <text evidence="4">The sequence shown here is derived from an EMBL/GenBank/DDBJ whole genome shotgun (WGS) entry which is preliminary data.</text>
</comment>
<dbReference type="EMBL" id="JBHEZZ010000005">
    <property type="protein sequence ID" value="MFC1402088.1"/>
    <property type="molecule type" value="Genomic_DNA"/>
</dbReference>
<gene>
    <name evidence="4" type="ORF">ACEZDJ_12400</name>
</gene>
<accession>A0ABV6UKV2</accession>
<dbReference type="Gene3D" id="1.10.10.10">
    <property type="entry name" value="Winged helix-like DNA-binding domain superfamily/Winged helix DNA-binding domain"/>
    <property type="match status" value="1"/>
</dbReference>
<dbReference type="PIRSF" id="PIRSF036625">
    <property type="entry name" value="GAF_ANTAR"/>
    <property type="match status" value="1"/>
</dbReference>
<dbReference type="Proteomes" id="UP001592528">
    <property type="component" value="Unassembled WGS sequence"/>
</dbReference>
<protein>
    <submittedName>
        <fullName evidence="4">GAF and ANTAR domain-containing protein</fullName>
    </submittedName>
</protein>
<dbReference type="RefSeq" id="WP_030252729.1">
    <property type="nucleotide sequence ID" value="NZ_JBHEZZ010000005.1"/>
</dbReference>